<dbReference type="EMBL" id="CP144746">
    <property type="protein sequence ID" value="WVZ57886.1"/>
    <property type="molecule type" value="Genomic_DNA"/>
</dbReference>
<organism evidence="1 2">
    <name type="scientific">Paspalum notatum var. saurae</name>
    <dbReference type="NCBI Taxonomy" id="547442"/>
    <lineage>
        <taxon>Eukaryota</taxon>
        <taxon>Viridiplantae</taxon>
        <taxon>Streptophyta</taxon>
        <taxon>Embryophyta</taxon>
        <taxon>Tracheophyta</taxon>
        <taxon>Spermatophyta</taxon>
        <taxon>Magnoliopsida</taxon>
        <taxon>Liliopsida</taxon>
        <taxon>Poales</taxon>
        <taxon>Poaceae</taxon>
        <taxon>PACMAD clade</taxon>
        <taxon>Panicoideae</taxon>
        <taxon>Andropogonodae</taxon>
        <taxon>Paspaleae</taxon>
        <taxon>Paspalinae</taxon>
        <taxon>Paspalum</taxon>
    </lineage>
</organism>
<evidence type="ECO:0000313" key="1">
    <source>
        <dbReference type="EMBL" id="WVZ57886.1"/>
    </source>
</evidence>
<name>A0AAQ3SNL9_PASNO</name>
<accession>A0AAQ3SNL9</accession>
<proteinExistence type="predicted"/>
<reference evidence="1 2" key="1">
    <citation type="submission" date="2024-02" db="EMBL/GenBank/DDBJ databases">
        <title>High-quality chromosome-scale genome assembly of Pensacola bahiagrass (Paspalum notatum Flugge var. saurae).</title>
        <authorList>
            <person name="Vega J.M."/>
            <person name="Podio M."/>
            <person name="Orjuela J."/>
            <person name="Siena L.A."/>
            <person name="Pessino S.C."/>
            <person name="Combes M.C."/>
            <person name="Mariac C."/>
            <person name="Albertini E."/>
            <person name="Pupilli F."/>
            <person name="Ortiz J.P.A."/>
            <person name="Leblanc O."/>
        </authorList>
    </citation>
    <scope>NUCLEOTIDE SEQUENCE [LARGE SCALE GENOMIC DNA]</scope>
    <source>
        <strain evidence="1">R1</strain>
        <tissue evidence="1">Leaf</tissue>
    </source>
</reference>
<dbReference type="Proteomes" id="UP001341281">
    <property type="component" value="Chromosome 02"/>
</dbReference>
<gene>
    <name evidence="1" type="ORF">U9M48_008221</name>
</gene>
<dbReference type="AlphaFoldDB" id="A0AAQ3SNL9"/>
<evidence type="ECO:0000313" key="2">
    <source>
        <dbReference type="Proteomes" id="UP001341281"/>
    </source>
</evidence>
<keyword evidence="2" id="KW-1185">Reference proteome</keyword>
<sequence>MDPSAASVDLPLHPRPSIRYILSIVTFTGAYRESAQAVLTWLDLIGCLGDTWWAVESRS</sequence>
<protein>
    <submittedName>
        <fullName evidence="1">Uncharacterized protein</fullName>
    </submittedName>
</protein>